<dbReference type="GO" id="GO:0003825">
    <property type="term" value="F:alpha,alpha-trehalose-phosphate synthase (UDP-forming) activity"/>
    <property type="evidence" value="ECO:0007669"/>
    <property type="project" value="UniProtKB-EC"/>
</dbReference>
<dbReference type="PANTHER" id="PTHR10788:SF106">
    <property type="entry name" value="BCDNA.GH08860"/>
    <property type="match status" value="1"/>
</dbReference>
<dbReference type="EMBL" id="CADCTF010000122">
    <property type="protein sequence ID" value="CAA9257069.1"/>
    <property type="molecule type" value="Genomic_DNA"/>
</dbReference>
<dbReference type="GO" id="GO:0005829">
    <property type="term" value="C:cytosol"/>
    <property type="evidence" value="ECO:0007669"/>
    <property type="project" value="TreeGrafter"/>
</dbReference>
<dbReference type="InterPro" id="IPR001830">
    <property type="entry name" value="Glyco_trans_20"/>
</dbReference>
<evidence type="ECO:0000313" key="2">
    <source>
        <dbReference type="EMBL" id="CAA9257069.1"/>
    </source>
</evidence>
<dbReference type="GO" id="GO:0005992">
    <property type="term" value="P:trehalose biosynthetic process"/>
    <property type="evidence" value="ECO:0007669"/>
    <property type="project" value="InterPro"/>
</dbReference>
<name>A0A6J4IQ84_9ACTN</name>
<evidence type="ECO:0000256" key="1">
    <source>
        <dbReference type="ARBA" id="ARBA00008799"/>
    </source>
</evidence>
<keyword evidence="2" id="KW-0328">Glycosyltransferase</keyword>
<keyword evidence="2" id="KW-0808">Transferase</keyword>
<comment type="similarity">
    <text evidence="1">Belongs to the glycosyltransferase 20 family.</text>
</comment>
<dbReference type="Gene3D" id="3.40.50.2000">
    <property type="entry name" value="Glycogen Phosphorylase B"/>
    <property type="match status" value="2"/>
</dbReference>
<protein>
    <submittedName>
        <fullName evidence="2">Alpha,alpha-trehalose-phosphate synthase [UDP-forming]</fullName>
        <ecNumber evidence="2">2.4.1.15</ecNumber>
    </submittedName>
</protein>
<organism evidence="2">
    <name type="scientific">uncultured Acidimicrobiales bacterium</name>
    <dbReference type="NCBI Taxonomy" id="310071"/>
    <lineage>
        <taxon>Bacteria</taxon>
        <taxon>Bacillati</taxon>
        <taxon>Actinomycetota</taxon>
        <taxon>Acidimicrobiia</taxon>
        <taxon>Acidimicrobiales</taxon>
        <taxon>environmental samples</taxon>
    </lineage>
</organism>
<dbReference type="PANTHER" id="PTHR10788">
    <property type="entry name" value="TREHALOSE-6-PHOSPHATE SYNTHASE"/>
    <property type="match status" value="1"/>
</dbReference>
<accession>A0A6J4IQ84</accession>
<dbReference type="CDD" id="cd03788">
    <property type="entry name" value="GT20_TPS"/>
    <property type="match status" value="1"/>
</dbReference>
<dbReference type="GO" id="GO:0004805">
    <property type="term" value="F:trehalose-phosphatase activity"/>
    <property type="evidence" value="ECO:0007669"/>
    <property type="project" value="TreeGrafter"/>
</dbReference>
<gene>
    <name evidence="2" type="ORF">AVDCRST_MAG50-2662</name>
</gene>
<dbReference type="EC" id="2.4.1.15" evidence="2"/>
<proteinExistence type="inferred from homology"/>
<sequence length="460" mass="50625">MVPHVEPDLVVVSNRGPLSFARDASGELTMRRAAGGLVSALGPGVAGRGATWIAAAITDDDREAAARGLVGAEGFAVQLLDIDAASYGMYYDVVANSTLWFLHHHMFDSPRRPRIDRRWREAWGAYRRVNERFATLVADTAPQGATVLVQDYHLPLLGDRLRTSRPDLATVHFNHTPFCEPDVLRMLPDGVGEELLVGLAGHRACGFHSPRWADAFIACCEERLGATPTTFVAPAAPDLDDVRNVVGSPASESAHADLEALVGTRKLIVRVDRIELSKNLLRGFWAYDDLLETYPEWRQQVVFAAFVYPSRQSLPEYLSYRSEVESVIERVNAKWGTPTWTPIHFDPTDNFPASVAGLRRYDALLVNPVRDGLNLVAKEGPAVNERDGVLLLSRESGAWDELAPWALEVNPFDVAGTADALHRALSMPDDERGRLAAGLRQAATCHTPDDWLQQQLAAAR</sequence>
<dbReference type="Pfam" id="PF00982">
    <property type="entry name" value="Glyco_transf_20"/>
    <property type="match status" value="1"/>
</dbReference>
<dbReference type="SUPFAM" id="SSF53756">
    <property type="entry name" value="UDP-Glycosyltransferase/glycogen phosphorylase"/>
    <property type="match status" value="1"/>
</dbReference>
<reference evidence="2" key="1">
    <citation type="submission" date="2020-02" db="EMBL/GenBank/DDBJ databases">
        <authorList>
            <person name="Meier V. D."/>
        </authorList>
    </citation>
    <scope>NUCLEOTIDE SEQUENCE</scope>
    <source>
        <strain evidence="2">AVDCRST_MAG50</strain>
    </source>
</reference>
<dbReference type="AlphaFoldDB" id="A0A6J4IQ84"/>